<dbReference type="Proteomes" id="UP001144191">
    <property type="component" value="Unassembled WGS sequence"/>
</dbReference>
<accession>A0A9W6A4J3</accession>
<dbReference type="GO" id="GO:0044550">
    <property type="term" value="P:secondary metabolite biosynthetic process"/>
    <property type="evidence" value="ECO:0007669"/>
    <property type="project" value="TreeGrafter"/>
</dbReference>
<name>A0A9W6A4J3_ASPNG</name>
<evidence type="ECO:0000313" key="3">
    <source>
        <dbReference type="EMBL" id="GLA51725.1"/>
    </source>
</evidence>
<dbReference type="Gene3D" id="3.40.50.1820">
    <property type="entry name" value="alpha/beta hydrolase"/>
    <property type="match status" value="1"/>
</dbReference>
<gene>
    <name evidence="3" type="ORF">AnigIFM63604_008338</name>
</gene>
<dbReference type="GO" id="GO:0016787">
    <property type="term" value="F:hydrolase activity"/>
    <property type="evidence" value="ECO:0007669"/>
    <property type="project" value="UniProtKB-KW"/>
</dbReference>
<evidence type="ECO:0000259" key="2">
    <source>
        <dbReference type="Pfam" id="PF03959"/>
    </source>
</evidence>
<dbReference type="PANTHER" id="PTHR48070">
    <property type="entry name" value="ESTERASE OVCA2"/>
    <property type="match status" value="1"/>
</dbReference>
<keyword evidence="1" id="KW-0378">Hydrolase</keyword>
<dbReference type="SUPFAM" id="SSF53474">
    <property type="entry name" value="alpha/beta-Hydrolases"/>
    <property type="match status" value="1"/>
</dbReference>
<dbReference type="PANTHER" id="PTHR48070:SF1">
    <property type="entry name" value="SERINE HYDROLASE FSH DOMAIN-CONTAINING PROTEIN"/>
    <property type="match status" value="1"/>
</dbReference>
<dbReference type="GO" id="GO:0005737">
    <property type="term" value="C:cytoplasm"/>
    <property type="evidence" value="ECO:0007669"/>
    <property type="project" value="TreeGrafter"/>
</dbReference>
<feature type="domain" description="Serine hydrolase" evidence="2">
    <location>
        <begin position="63"/>
        <end position="283"/>
    </location>
</feature>
<proteinExistence type="predicted"/>
<dbReference type="InterPro" id="IPR005645">
    <property type="entry name" value="FSH-like_dom"/>
</dbReference>
<dbReference type="AlphaFoldDB" id="A0A9W6A4J3"/>
<evidence type="ECO:0000313" key="4">
    <source>
        <dbReference type="Proteomes" id="UP001144191"/>
    </source>
</evidence>
<dbReference type="InterPro" id="IPR050593">
    <property type="entry name" value="LovG"/>
</dbReference>
<dbReference type="InterPro" id="IPR029058">
    <property type="entry name" value="AB_hydrolase_fold"/>
</dbReference>
<protein>
    <recommendedName>
        <fullName evidence="2">Serine hydrolase domain-containing protein</fullName>
    </recommendedName>
</protein>
<evidence type="ECO:0000256" key="1">
    <source>
        <dbReference type="ARBA" id="ARBA00022801"/>
    </source>
</evidence>
<sequence>MTVPLAILLTVSLKHTSLLQKFKHQTLWIFLSILGDGLYPNSLQRPHSSPYKHPRMFPPEPRPRIACFHGGGSKAEIYRIQCSRLASLLENDFELVFFEGPYTRDAGPGVLPAFRGYEPYKSWVTNDSDGKELVDGSGYDDVGRDGIERVLKLMVQNDREQDEPVGPWVGAMGFSQGTRVVGGLLLDQQRRAASGWDANEGIQLKFGVCCMGAGTPLESEVSKHFNFEDNIVSLPTLHVHGLKDWVLPLSRLQYAKYYDSKTKKLYEVDYHHAMPWNTHEVEKLADLIRQIYKENA</sequence>
<dbReference type="Pfam" id="PF03959">
    <property type="entry name" value="FSH1"/>
    <property type="match status" value="1"/>
</dbReference>
<dbReference type="GO" id="GO:0005634">
    <property type="term" value="C:nucleus"/>
    <property type="evidence" value="ECO:0007669"/>
    <property type="project" value="TreeGrafter"/>
</dbReference>
<reference evidence="3" key="1">
    <citation type="submission" date="2022-07" db="EMBL/GenBank/DDBJ databases">
        <title>Taxonomy of Aspergillus series Nigri: significant species reduction supported by multi-species coalescent approaches.</title>
        <authorList>
            <person name="Bian C."/>
            <person name="Kusuya Y."/>
            <person name="Sklenar F."/>
            <person name="D'hooge E."/>
            <person name="Yaguchi T."/>
            <person name="Takahashi H."/>
            <person name="Hubka V."/>
        </authorList>
    </citation>
    <scope>NUCLEOTIDE SEQUENCE</scope>
    <source>
        <strain evidence="3">IFM 63604</strain>
    </source>
</reference>
<organism evidence="3 4">
    <name type="scientific">Aspergillus niger</name>
    <dbReference type="NCBI Taxonomy" id="5061"/>
    <lineage>
        <taxon>Eukaryota</taxon>
        <taxon>Fungi</taxon>
        <taxon>Dikarya</taxon>
        <taxon>Ascomycota</taxon>
        <taxon>Pezizomycotina</taxon>
        <taxon>Eurotiomycetes</taxon>
        <taxon>Eurotiomycetidae</taxon>
        <taxon>Eurotiales</taxon>
        <taxon>Aspergillaceae</taxon>
        <taxon>Aspergillus</taxon>
        <taxon>Aspergillus subgen. Circumdati</taxon>
    </lineage>
</organism>
<comment type="caution">
    <text evidence="3">The sequence shown here is derived from an EMBL/GenBank/DDBJ whole genome shotgun (WGS) entry which is preliminary data.</text>
</comment>
<dbReference type="EMBL" id="BRPB01000053">
    <property type="protein sequence ID" value="GLA51725.1"/>
    <property type="molecule type" value="Genomic_DNA"/>
</dbReference>